<dbReference type="AlphaFoldDB" id="A0A8S1D6A6"/>
<comment type="catalytic activity">
    <reaction evidence="11">
        <text>O-phospho-L-threonyl-[protein] + H2O = L-threonyl-[protein] + phosphate</text>
        <dbReference type="Rhea" id="RHEA:47004"/>
        <dbReference type="Rhea" id="RHEA-COMP:11060"/>
        <dbReference type="Rhea" id="RHEA-COMP:11605"/>
        <dbReference type="ChEBI" id="CHEBI:15377"/>
        <dbReference type="ChEBI" id="CHEBI:30013"/>
        <dbReference type="ChEBI" id="CHEBI:43474"/>
        <dbReference type="ChEBI" id="CHEBI:61977"/>
        <dbReference type="EC" id="3.1.3.16"/>
    </reaction>
</comment>
<evidence type="ECO:0000313" key="17">
    <source>
        <dbReference type="Proteomes" id="UP000494165"/>
    </source>
</evidence>
<dbReference type="InterPro" id="IPR057023">
    <property type="entry name" value="PTP-SAK"/>
</dbReference>
<proteinExistence type="inferred from homology"/>
<evidence type="ECO:0000256" key="12">
    <source>
        <dbReference type="ARBA" id="ARBA00053915"/>
    </source>
</evidence>
<evidence type="ECO:0000256" key="11">
    <source>
        <dbReference type="ARBA" id="ARBA00048336"/>
    </source>
</evidence>
<evidence type="ECO:0000256" key="14">
    <source>
        <dbReference type="ARBA" id="ARBA00081937"/>
    </source>
</evidence>
<evidence type="ECO:0000256" key="13">
    <source>
        <dbReference type="ARBA" id="ARBA00068789"/>
    </source>
</evidence>
<dbReference type="EMBL" id="CADEPI010000111">
    <property type="protein sequence ID" value="CAB3375380.1"/>
    <property type="molecule type" value="Genomic_DNA"/>
</dbReference>
<dbReference type="InterPro" id="IPR016130">
    <property type="entry name" value="Tyr_Pase_AS"/>
</dbReference>
<keyword evidence="7" id="KW-0378">Hydrolase</keyword>
<dbReference type="OrthoDB" id="19045at2759"/>
<evidence type="ECO:0000256" key="3">
    <source>
        <dbReference type="ARBA" id="ARBA00008601"/>
    </source>
</evidence>
<dbReference type="PROSITE" id="PS00383">
    <property type="entry name" value="TYR_PHOSPHATASE_1"/>
    <property type="match status" value="1"/>
</dbReference>
<evidence type="ECO:0000256" key="2">
    <source>
        <dbReference type="ARBA" id="ARBA00004514"/>
    </source>
</evidence>
<dbReference type="GO" id="GO:0005634">
    <property type="term" value="C:nucleus"/>
    <property type="evidence" value="ECO:0007669"/>
    <property type="project" value="UniProtKB-SubCell"/>
</dbReference>
<evidence type="ECO:0000256" key="4">
    <source>
        <dbReference type="ARBA" id="ARBA00013064"/>
    </source>
</evidence>
<dbReference type="SUPFAM" id="SSF52799">
    <property type="entry name" value="(Phosphotyrosine protein) phosphatases II"/>
    <property type="match status" value="1"/>
</dbReference>
<dbReference type="PROSITE" id="PS50056">
    <property type="entry name" value="TYR_PHOSPHATASE_2"/>
    <property type="match status" value="1"/>
</dbReference>
<evidence type="ECO:0000313" key="16">
    <source>
        <dbReference type="EMBL" id="CAB3375380.1"/>
    </source>
</evidence>
<comment type="function">
    <text evidence="12">Protein phosphatase that mediates dephosphorylation of proteins phosphorylated on Tyr and Ser/Thr residues. In vitro, it can dephosphorylate p44-ERK1 (MAPK3) but not p54 SAPK-beta (MAPK10) in vitro. Able to enhance activation of JNK and p38 (MAPK14).</text>
</comment>
<comment type="similarity">
    <text evidence="3">Belongs to the protein-tyrosine phosphatase family. Non-receptor class dual specificity subfamily.</text>
</comment>
<feature type="domain" description="Tyrosine specific protein phosphatases" evidence="15">
    <location>
        <begin position="79"/>
        <end position="144"/>
    </location>
</feature>
<organism evidence="16 17">
    <name type="scientific">Cloeon dipterum</name>
    <dbReference type="NCBI Taxonomy" id="197152"/>
    <lineage>
        <taxon>Eukaryota</taxon>
        <taxon>Metazoa</taxon>
        <taxon>Ecdysozoa</taxon>
        <taxon>Arthropoda</taxon>
        <taxon>Hexapoda</taxon>
        <taxon>Insecta</taxon>
        <taxon>Pterygota</taxon>
        <taxon>Palaeoptera</taxon>
        <taxon>Ephemeroptera</taxon>
        <taxon>Pisciforma</taxon>
        <taxon>Baetidae</taxon>
        <taxon>Cloeon</taxon>
    </lineage>
</organism>
<evidence type="ECO:0000256" key="1">
    <source>
        <dbReference type="ARBA" id="ARBA00004123"/>
    </source>
</evidence>
<dbReference type="Gene3D" id="3.90.190.10">
    <property type="entry name" value="Protein tyrosine phosphatase superfamily"/>
    <property type="match status" value="1"/>
</dbReference>
<dbReference type="SMART" id="SM00404">
    <property type="entry name" value="PTPc_motif"/>
    <property type="match status" value="1"/>
</dbReference>
<dbReference type="GO" id="GO:0004725">
    <property type="term" value="F:protein tyrosine phosphatase activity"/>
    <property type="evidence" value="ECO:0007669"/>
    <property type="project" value="UniProtKB-EC"/>
</dbReference>
<evidence type="ECO:0000256" key="8">
    <source>
        <dbReference type="ARBA" id="ARBA00022912"/>
    </source>
</evidence>
<dbReference type="Proteomes" id="UP000494165">
    <property type="component" value="Unassembled WGS sequence"/>
</dbReference>
<comment type="caution">
    <text evidence="16">The sequence shown here is derived from an EMBL/GenBank/DDBJ whole genome shotgun (WGS) entry which is preliminary data.</text>
</comment>
<name>A0A8S1D6A6_9INSE</name>
<evidence type="ECO:0000256" key="9">
    <source>
        <dbReference type="ARBA" id="ARBA00023242"/>
    </source>
</evidence>
<keyword evidence="8" id="KW-0904">Protein phosphatase</keyword>
<accession>A0A8S1D6A6</accession>
<dbReference type="Pfam" id="PF22784">
    <property type="entry name" value="PTP-SAK"/>
    <property type="match status" value="1"/>
</dbReference>
<dbReference type="InterPro" id="IPR029021">
    <property type="entry name" value="Prot-tyrosine_phosphatase-like"/>
</dbReference>
<dbReference type="GO" id="GO:0004722">
    <property type="term" value="F:protein serine/threonine phosphatase activity"/>
    <property type="evidence" value="ECO:0007669"/>
    <property type="project" value="UniProtKB-EC"/>
</dbReference>
<comment type="catalytic activity">
    <reaction evidence="10">
        <text>O-phospho-L-seryl-[protein] + H2O = L-seryl-[protein] + phosphate</text>
        <dbReference type="Rhea" id="RHEA:20629"/>
        <dbReference type="Rhea" id="RHEA-COMP:9863"/>
        <dbReference type="Rhea" id="RHEA-COMP:11604"/>
        <dbReference type="ChEBI" id="CHEBI:15377"/>
        <dbReference type="ChEBI" id="CHEBI:29999"/>
        <dbReference type="ChEBI" id="CHEBI:43474"/>
        <dbReference type="ChEBI" id="CHEBI:83421"/>
        <dbReference type="EC" id="3.1.3.16"/>
    </reaction>
</comment>
<dbReference type="FunFam" id="3.90.190.10:FF:000063">
    <property type="entry name" value="Dual specificity phosphatase 23"/>
    <property type="match status" value="1"/>
</dbReference>
<evidence type="ECO:0000256" key="5">
    <source>
        <dbReference type="ARBA" id="ARBA00013081"/>
    </source>
</evidence>
<dbReference type="InterPro" id="IPR003595">
    <property type="entry name" value="Tyr_Pase_cat"/>
</dbReference>
<dbReference type="PANTHER" id="PTHR23339">
    <property type="entry name" value="TYROSINE SPECIFIC PROTEIN PHOSPHATASE AND DUAL SPECIFICITY PROTEIN PHOSPHATASE"/>
    <property type="match status" value="1"/>
</dbReference>
<sequence length="156" mass="17711">MSEAPWNFSWVVPEELCVFACPGSRANVRFLVDSARVRHLVTLSQSHRPPPDALTDSPELQWTLIDVREFEPPTLQQMQQFIDICQKARDQNQAVGVHCRMGRGRSGVMAACYLLHFCHLTPGTAVANLRLQRPGSVETYAQERAVHAYFDYIRSL</sequence>
<gene>
    <name evidence="16" type="ORF">CLODIP_2_CD08660</name>
</gene>
<evidence type="ECO:0000256" key="7">
    <source>
        <dbReference type="ARBA" id="ARBA00022801"/>
    </source>
</evidence>
<reference evidence="16 17" key="1">
    <citation type="submission" date="2020-04" db="EMBL/GenBank/DDBJ databases">
        <authorList>
            <person name="Alioto T."/>
            <person name="Alioto T."/>
            <person name="Gomez Garrido J."/>
        </authorList>
    </citation>
    <scope>NUCLEOTIDE SEQUENCE [LARGE SCALE GENOMIC DNA]</scope>
</reference>
<keyword evidence="9" id="KW-0539">Nucleus</keyword>
<dbReference type="InterPro" id="IPR050561">
    <property type="entry name" value="PTP"/>
</dbReference>
<dbReference type="InterPro" id="IPR000387">
    <property type="entry name" value="Tyr_Pase_dom"/>
</dbReference>
<evidence type="ECO:0000256" key="6">
    <source>
        <dbReference type="ARBA" id="ARBA00022490"/>
    </source>
</evidence>
<protein>
    <recommendedName>
        <fullName evidence="13">Dual specificity protein phosphatase 23</fullName>
        <ecNumber evidence="5">3.1.3.16</ecNumber>
        <ecNumber evidence="4">3.1.3.48</ecNumber>
    </recommendedName>
    <alternativeName>
        <fullName evidence="14">Low molecular mass dual specificity phosphatase 3</fullName>
    </alternativeName>
</protein>
<comment type="subcellular location">
    <subcellularLocation>
        <location evidence="2">Cytoplasm</location>
        <location evidence="2">Cytosol</location>
    </subcellularLocation>
    <subcellularLocation>
        <location evidence="1">Nucleus</location>
    </subcellularLocation>
</comment>
<keyword evidence="17" id="KW-1185">Reference proteome</keyword>
<dbReference type="EC" id="3.1.3.16" evidence="5"/>
<keyword evidence="6" id="KW-0963">Cytoplasm</keyword>
<evidence type="ECO:0000259" key="15">
    <source>
        <dbReference type="PROSITE" id="PS50056"/>
    </source>
</evidence>
<evidence type="ECO:0000256" key="10">
    <source>
        <dbReference type="ARBA" id="ARBA00047761"/>
    </source>
</evidence>
<dbReference type="EC" id="3.1.3.48" evidence="4"/>
<dbReference type="GO" id="GO:0005829">
    <property type="term" value="C:cytosol"/>
    <property type="evidence" value="ECO:0007669"/>
    <property type="project" value="UniProtKB-SubCell"/>
</dbReference>